<sequence length="390" mass="43050">MRKANENYCLASHTYLGVLGQPQQQISIRVLKTIRFWNKLKRCHDKVTDNLDPSNLEYSGEDSSDDDYEPPDDGANYVSLDNNLGKSQHTTSTNKPEKVNSVAAGPSRSPSSHAKHHVRSFDTTNRSNDQNAEQCQQQLNSTRLEQECDQIGTRISASLSDADSDTSSDEDLSTDEEGWPSREFLDEDVPATDLPVTAEGNDNQHELKLAVSFFCSSTHKNQFVESSQTVNKLSESNSPKEASVREETISIDGHPSNSSLSTPPHATSTSIDHEECLNGGSTAQHGQDSILCEIGATGTADTNDERFYNFSSSTLIDADQEMEIQGNKIEQSPVAEHPILNEEDTLSNASESEAEERTNQKLTKKQRPPSPKITCPVAESRQQESFEARK</sequence>
<accession>A0ACC2NDC4</accession>
<gene>
    <name evidence="1" type="ORF">QAD02_000411</name>
</gene>
<evidence type="ECO:0000313" key="1">
    <source>
        <dbReference type="EMBL" id="KAJ8669152.1"/>
    </source>
</evidence>
<dbReference type="EMBL" id="CM056743">
    <property type="protein sequence ID" value="KAJ8669152.1"/>
    <property type="molecule type" value="Genomic_DNA"/>
</dbReference>
<name>A0ACC2NDC4_9HYME</name>
<keyword evidence="2" id="KW-1185">Reference proteome</keyword>
<dbReference type="Proteomes" id="UP001239111">
    <property type="component" value="Chromosome 3"/>
</dbReference>
<protein>
    <submittedName>
        <fullName evidence="1">Uncharacterized protein</fullName>
    </submittedName>
</protein>
<comment type="caution">
    <text evidence="1">The sequence shown here is derived from an EMBL/GenBank/DDBJ whole genome shotgun (WGS) entry which is preliminary data.</text>
</comment>
<proteinExistence type="predicted"/>
<organism evidence="1 2">
    <name type="scientific">Eretmocerus hayati</name>
    <dbReference type="NCBI Taxonomy" id="131215"/>
    <lineage>
        <taxon>Eukaryota</taxon>
        <taxon>Metazoa</taxon>
        <taxon>Ecdysozoa</taxon>
        <taxon>Arthropoda</taxon>
        <taxon>Hexapoda</taxon>
        <taxon>Insecta</taxon>
        <taxon>Pterygota</taxon>
        <taxon>Neoptera</taxon>
        <taxon>Endopterygota</taxon>
        <taxon>Hymenoptera</taxon>
        <taxon>Apocrita</taxon>
        <taxon>Proctotrupomorpha</taxon>
        <taxon>Chalcidoidea</taxon>
        <taxon>Aphelinidae</taxon>
        <taxon>Aphelininae</taxon>
        <taxon>Eretmocerus</taxon>
    </lineage>
</organism>
<reference evidence="1" key="1">
    <citation type="submission" date="2023-04" db="EMBL/GenBank/DDBJ databases">
        <title>A chromosome-level genome assembly of the parasitoid wasp Eretmocerus hayati.</title>
        <authorList>
            <person name="Zhong Y."/>
            <person name="Liu S."/>
            <person name="Liu Y."/>
        </authorList>
    </citation>
    <scope>NUCLEOTIDE SEQUENCE</scope>
    <source>
        <strain evidence="1">ZJU_SS_LIU_2023</strain>
    </source>
</reference>
<evidence type="ECO:0000313" key="2">
    <source>
        <dbReference type="Proteomes" id="UP001239111"/>
    </source>
</evidence>